<protein>
    <submittedName>
        <fullName evidence="8">GtrA family protein</fullName>
    </submittedName>
</protein>
<feature type="transmembrane region" description="Helical" evidence="6">
    <location>
        <begin position="76"/>
        <end position="97"/>
    </location>
</feature>
<dbReference type="PANTHER" id="PTHR38459">
    <property type="entry name" value="PROPHAGE BACTOPRENOL-LINKED GLUCOSE TRANSLOCASE HOMOLOG"/>
    <property type="match status" value="1"/>
</dbReference>
<dbReference type="Pfam" id="PF04138">
    <property type="entry name" value="GtrA_DPMS_TM"/>
    <property type="match status" value="1"/>
</dbReference>
<feature type="domain" description="GtrA/DPMS transmembrane" evidence="7">
    <location>
        <begin position="12"/>
        <end position="126"/>
    </location>
</feature>
<evidence type="ECO:0000256" key="1">
    <source>
        <dbReference type="ARBA" id="ARBA00004141"/>
    </source>
</evidence>
<sequence length="128" mass="14612">MLEFLKAQASSLFATFFDFSTAFVLKYVFNVHHVLASVIGNIAGGIVNFIVNRTWSFKSKDKEYKEGAEKQSVKYLLVWLGSLGLNALGVFIMVDLLQIDFKISKIVTSLIVGWGYNYVFQKYYVFKK</sequence>
<evidence type="ECO:0000259" key="7">
    <source>
        <dbReference type="Pfam" id="PF04138"/>
    </source>
</evidence>
<evidence type="ECO:0000313" key="8">
    <source>
        <dbReference type="EMBL" id="MDA3613884.1"/>
    </source>
</evidence>
<proteinExistence type="inferred from homology"/>
<evidence type="ECO:0000256" key="5">
    <source>
        <dbReference type="ARBA" id="ARBA00023136"/>
    </source>
</evidence>
<dbReference type="Proteomes" id="UP001210231">
    <property type="component" value="Unassembled WGS sequence"/>
</dbReference>
<name>A0ABT4UG98_9BACT</name>
<dbReference type="InterPro" id="IPR051401">
    <property type="entry name" value="GtrA_CellWall_Glycosyl"/>
</dbReference>
<keyword evidence="5 6" id="KW-0472">Membrane</keyword>
<gene>
    <name evidence="8" type="ORF">O3P16_03630</name>
</gene>
<evidence type="ECO:0000256" key="4">
    <source>
        <dbReference type="ARBA" id="ARBA00022989"/>
    </source>
</evidence>
<feature type="transmembrane region" description="Helical" evidence="6">
    <location>
        <begin position="103"/>
        <end position="120"/>
    </location>
</feature>
<keyword evidence="3 6" id="KW-0812">Transmembrane</keyword>
<keyword evidence="4 6" id="KW-1133">Transmembrane helix</keyword>
<feature type="transmembrane region" description="Helical" evidence="6">
    <location>
        <begin position="35"/>
        <end position="55"/>
    </location>
</feature>
<comment type="caution">
    <text evidence="8">The sequence shown here is derived from an EMBL/GenBank/DDBJ whole genome shotgun (WGS) entry which is preliminary data.</text>
</comment>
<dbReference type="RefSeq" id="WP_407030214.1">
    <property type="nucleotide sequence ID" value="NZ_JAQGEF010000003.1"/>
</dbReference>
<evidence type="ECO:0000256" key="3">
    <source>
        <dbReference type="ARBA" id="ARBA00022692"/>
    </source>
</evidence>
<dbReference type="PANTHER" id="PTHR38459:SF1">
    <property type="entry name" value="PROPHAGE BACTOPRENOL-LINKED GLUCOSE TRANSLOCASE HOMOLOG"/>
    <property type="match status" value="1"/>
</dbReference>
<evidence type="ECO:0000313" key="9">
    <source>
        <dbReference type="Proteomes" id="UP001210231"/>
    </source>
</evidence>
<keyword evidence="9" id="KW-1185">Reference proteome</keyword>
<comment type="subcellular location">
    <subcellularLocation>
        <location evidence="1">Membrane</location>
        <topology evidence="1">Multi-pass membrane protein</topology>
    </subcellularLocation>
</comment>
<reference evidence="8 9" key="1">
    <citation type="submission" date="2022-12" db="EMBL/GenBank/DDBJ databases">
        <title>Chitinophagaceae gen. sp. nov., a new member of the family Chitinophagaceae, isolated from soil in a chemical factory.</title>
        <authorList>
            <person name="Ke Z."/>
        </authorList>
    </citation>
    <scope>NUCLEOTIDE SEQUENCE [LARGE SCALE GENOMIC DNA]</scope>
    <source>
        <strain evidence="8 9">LY-5</strain>
    </source>
</reference>
<dbReference type="EMBL" id="JAQGEF010000003">
    <property type="protein sequence ID" value="MDA3613884.1"/>
    <property type="molecule type" value="Genomic_DNA"/>
</dbReference>
<accession>A0ABT4UG98</accession>
<comment type="similarity">
    <text evidence="2">Belongs to the GtrA family.</text>
</comment>
<organism evidence="8 9">
    <name type="scientific">Polluticaenibacter yanchengensis</name>
    <dbReference type="NCBI Taxonomy" id="3014562"/>
    <lineage>
        <taxon>Bacteria</taxon>
        <taxon>Pseudomonadati</taxon>
        <taxon>Bacteroidota</taxon>
        <taxon>Chitinophagia</taxon>
        <taxon>Chitinophagales</taxon>
        <taxon>Chitinophagaceae</taxon>
        <taxon>Polluticaenibacter</taxon>
    </lineage>
</organism>
<evidence type="ECO:0000256" key="2">
    <source>
        <dbReference type="ARBA" id="ARBA00009399"/>
    </source>
</evidence>
<dbReference type="InterPro" id="IPR007267">
    <property type="entry name" value="GtrA_DPMS_TM"/>
</dbReference>
<evidence type="ECO:0000256" key="6">
    <source>
        <dbReference type="SAM" id="Phobius"/>
    </source>
</evidence>